<dbReference type="RefSeq" id="WP_145330518.1">
    <property type="nucleotide sequence ID" value="NZ_VLKR01000039.1"/>
</dbReference>
<evidence type="ECO:0000313" key="1">
    <source>
        <dbReference type="EMBL" id="TWI15704.1"/>
    </source>
</evidence>
<name>A0A562M6Y9_9SPHI</name>
<dbReference type="EMBL" id="VLKR01000039">
    <property type="protein sequence ID" value="TWI15704.1"/>
    <property type="molecule type" value="Genomic_DNA"/>
</dbReference>
<accession>A0A562M6Y9</accession>
<dbReference type="Proteomes" id="UP000315908">
    <property type="component" value="Unassembled WGS sequence"/>
</dbReference>
<evidence type="ECO:0000313" key="2">
    <source>
        <dbReference type="Proteomes" id="UP000315908"/>
    </source>
</evidence>
<protein>
    <submittedName>
        <fullName evidence="1">Uncharacterized protein</fullName>
    </submittedName>
</protein>
<sequence length="86" mass="10017">MNLSNEMHSFLKREGLRLFRKKVSWQTSAKYQIYADGKTKIGVAFDRIQNFIDENTNASGWSGMETIKLEERGDYIIYGFVEEVES</sequence>
<comment type="caution">
    <text evidence="1">The sequence shown here is derived from an EMBL/GenBank/DDBJ whole genome shotgun (WGS) entry which is preliminary data.</text>
</comment>
<reference evidence="1 2" key="1">
    <citation type="journal article" date="2015" name="Stand. Genomic Sci.">
        <title>Genomic Encyclopedia of Bacterial and Archaeal Type Strains, Phase III: the genomes of soil and plant-associated and newly described type strains.</title>
        <authorList>
            <person name="Whitman W.B."/>
            <person name="Woyke T."/>
            <person name="Klenk H.P."/>
            <person name="Zhou Y."/>
            <person name="Lilburn T.G."/>
            <person name="Beck B.J."/>
            <person name="De Vos P."/>
            <person name="Vandamme P."/>
            <person name="Eisen J.A."/>
            <person name="Garrity G."/>
            <person name="Hugenholtz P."/>
            <person name="Kyrpides N.C."/>
        </authorList>
    </citation>
    <scope>NUCLEOTIDE SEQUENCE [LARGE SCALE GENOMIC DNA]</scope>
    <source>
        <strain evidence="1 2">CGMCC 1.6855</strain>
    </source>
</reference>
<dbReference type="OrthoDB" id="9873457at2"/>
<dbReference type="AlphaFoldDB" id="A0A562M6Y9"/>
<organism evidence="1 2">
    <name type="scientific">Sphingobacterium siyangense</name>
    <dbReference type="NCBI Taxonomy" id="459529"/>
    <lineage>
        <taxon>Bacteria</taxon>
        <taxon>Pseudomonadati</taxon>
        <taxon>Bacteroidota</taxon>
        <taxon>Sphingobacteriia</taxon>
        <taxon>Sphingobacteriales</taxon>
        <taxon>Sphingobacteriaceae</taxon>
        <taxon>Sphingobacterium</taxon>
    </lineage>
</organism>
<proteinExistence type="predicted"/>
<gene>
    <name evidence="1" type="ORF">IQ31_04862</name>
</gene>